<dbReference type="Gene3D" id="3.40.1610.10">
    <property type="entry name" value="CV3147-like domain"/>
    <property type="match status" value="1"/>
</dbReference>
<evidence type="ECO:0000313" key="4">
    <source>
        <dbReference type="Proteomes" id="UP000005439"/>
    </source>
</evidence>
<dbReference type="EMBL" id="CP003179">
    <property type="protein sequence ID" value="AEW03978.1"/>
    <property type="molecule type" value="Genomic_DNA"/>
</dbReference>
<reference evidence="4" key="1">
    <citation type="submission" date="2011-12" db="EMBL/GenBank/DDBJ databases">
        <title>The complete genome of chromosome of Sulfobacillus acidophilus DSM 10332.</title>
        <authorList>
            <person name="Lucas S."/>
            <person name="Han J."/>
            <person name="Lapidus A."/>
            <person name="Bruce D."/>
            <person name="Goodwin L."/>
            <person name="Pitluck S."/>
            <person name="Peters L."/>
            <person name="Kyrpides N."/>
            <person name="Mavromatis K."/>
            <person name="Ivanova N."/>
            <person name="Mikhailova N."/>
            <person name="Chertkov O."/>
            <person name="Saunders E."/>
            <person name="Detter J.C."/>
            <person name="Tapia R."/>
            <person name="Han C."/>
            <person name="Land M."/>
            <person name="Hauser L."/>
            <person name="Markowitz V."/>
            <person name="Cheng J.-F."/>
            <person name="Hugenholtz P."/>
            <person name="Woyke T."/>
            <person name="Wu D."/>
            <person name="Pukall R."/>
            <person name="Gehrich-Schroeter G."/>
            <person name="Schneider S."/>
            <person name="Klenk H.-P."/>
            <person name="Eisen J.A."/>
        </authorList>
    </citation>
    <scope>NUCLEOTIDE SEQUENCE [LARGE SCALE GENOMIC DNA]</scope>
    <source>
        <strain evidence="4">ATCC 700253 / DSM 10332 / NAL</strain>
    </source>
</reference>
<proteinExistence type="predicted"/>
<dbReference type="InterPro" id="IPR027479">
    <property type="entry name" value="S-Me-THD_N_sf"/>
</dbReference>
<name>G8TY71_SULAD</name>
<protein>
    <recommendedName>
        <fullName evidence="5">DUF917 domain-containing protein</fullName>
    </recommendedName>
</protein>
<dbReference type="HOGENOM" id="CLU_038930_0_1_9"/>
<dbReference type="InterPro" id="IPR048350">
    <property type="entry name" value="S-Me-THD-like_C"/>
</dbReference>
<dbReference type="SUPFAM" id="SSF160991">
    <property type="entry name" value="CV3147-like"/>
    <property type="match status" value="1"/>
</dbReference>
<gene>
    <name evidence="3" type="ordered locus">Sulac_0417</name>
</gene>
<reference evidence="3 4" key="2">
    <citation type="journal article" date="2012" name="Stand. Genomic Sci.">
        <title>Complete genome sequence of the moderately thermophilic mineral-sulfide-oxidizing firmicute Sulfobacillus acidophilus type strain (NAL(T)).</title>
        <authorList>
            <person name="Anderson I."/>
            <person name="Chertkov O."/>
            <person name="Chen A."/>
            <person name="Saunders E."/>
            <person name="Lapidus A."/>
            <person name="Nolan M."/>
            <person name="Lucas S."/>
            <person name="Hammon N."/>
            <person name="Deshpande S."/>
            <person name="Cheng J.F."/>
            <person name="Han C."/>
            <person name="Tapia R."/>
            <person name="Goodwin L.A."/>
            <person name="Pitluck S."/>
            <person name="Liolios K."/>
            <person name="Pagani I."/>
            <person name="Ivanova N."/>
            <person name="Mikhailova N."/>
            <person name="Pati A."/>
            <person name="Palaniappan K."/>
            <person name="Land M."/>
            <person name="Pan C."/>
            <person name="Rohde M."/>
            <person name="Pukall R."/>
            <person name="Goker M."/>
            <person name="Detter J.C."/>
            <person name="Woyke T."/>
            <person name="Bristow J."/>
            <person name="Eisen J.A."/>
            <person name="Markowitz V."/>
            <person name="Hugenholtz P."/>
            <person name="Kyrpides N.C."/>
            <person name="Klenk H.P."/>
            <person name="Mavromatis K."/>
        </authorList>
    </citation>
    <scope>NUCLEOTIDE SEQUENCE [LARGE SCALE GENOMIC DNA]</scope>
    <source>
        <strain evidence="4">ATCC 700253 / DSM 10332 / NAL</strain>
    </source>
</reference>
<dbReference type="InterPro" id="IPR024071">
    <property type="entry name" value="S-Me-THD_C_sf"/>
</dbReference>
<dbReference type="Proteomes" id="UP000005439">
    <property type="component" value="Chromosome"/>
</dbReference>
<dbReference type="AlphaFoldDB" id="G8TY71"/>
<feature type="domain" description="S-Me-THD-like C-terminal" evidence="2">
    <location>
        <begin position="168"/>
        <end position="360"/>
    </location>
</feature>
<dbReference type="KEGG" id="sap:Sulac_0417"/>
<evidence type="ECO:0008006" key="5">
    <source>
        <dbReference type="Google" id="ProtNLM"/>
    </source>
</evidence>
<dbReference type="Gene3D" id="2.40.390.10">
    <property type="entry name" value="CV3147-like"/>
    <property type="match status" value="1"/>
</dbReference>
<keyword evidence="4" id="KW-1185">Reference proteome</keyword>
<evidence type="ECO:0000259" key="1">
    <source>
        <dbReference type="Pfam" id="PF06032"/>
    </source>
</evidence>
<feature type="domain" description="S-Me-THD N-terminal" evidence="1">
    <location>
        <begin position="9"/>
        <end position="164"/>
    </location>
</feature>
<sequence length="367" mass="39004">MSWELTRNDLPALAIGAAILGTGGGGDPYIGRVMAESAMASQKSITVLSVDDLSDDQWVIPVAGMGAPTVLFEKPPRGTEPLQAFQRLRDYLGASDALPCPIEAGGINSMVPLQVAALLKCPVVDADGMGRAFPELYMQTFHLNGISGTPACLASEWGETVLLESLRDNYTFEWIARGVTIRLGGHSFVAQFPMQGAAVKRAAIRGTLSLGIRLGRAVLEAARSHQDPLAALAKASDYAGYGEGIIAFRGKIVAVTRRTTDGFARGEVVLEGLGDQRGTTARIAFQNENLVFYRDGEAVAMVPDLITVVDSQTGQAVTTERLQYGQRVGVLVIPAPAVMKSDAALKVWGPSAFGYSISYREPLTAMS</sequence>
<dbReference type="Pfam" id="PF20906">
    <property type="entry name" value="S-Me-THD_C"/>
    <property type="match status" value="1"/>
</dbReference>
<dbReference type="Pfam" id="PF06032">
    <property type="entry name" value="S-Me-THD_N"/>
    <property type="match status" value="1"/>
</dbReference>
<dbReference type="InterPro" id="IPR010318">
    <property type="entry name" value="S-Me-THD_N"/>
</dbReference>
<dbReference type="STRING" id="679936.Sulac_0417"/>
<organism evidence="3 4">
    <name type="scientific">Sulfobacillus acidophilus (strain ATCC 700253 / DSM 10332 / NAL)</name>
    <dbReference type="NCBI Taxonomy" id="679936"/>
    <lineage>
        <taxon>Bacteria</taxon>
        <taxon>Bacillati</taxon>
        <taxon>Bacillota</taxon>
        <taxon>Clostridia</taxon>
        <taxon>Eubacteriales</taxon>
        <taxon>Clostridiales Family XVII. Incertae Sedis</taxon>
        <taxon>Sulfobacillus</taxon>
    </lineage>
</organism>
<evidence type="ECO:0000259" key="2">
    <source>
        <dbReference type="Pfam" id="PF20906"/>
    </source>
</evidence>
<dbReference type="PATRIC" id="fig|679936.5.peg.426"/>
<evidence type="ECO:0000313" key="3">
    <source>
        <dbReference type="EMBL" id="AEW03978.1"/>
    </source>
</evidence>
<accession>G8TY71</accession>